<evidence type="ECO:0000313" key="5">
    <source>
        <dbReference type="Proteomes" id="UP000324646"/>
    </source>
</evidence>
<dbReference type="PANTHER" id="PTHR21599:SF0">
    <property type="entry name" value="GLYCERATE KINASE"/>
    <property type="match status" value="1"/>
</dbReference>
<dbReference type="Gene3D" id="3.90.1510.10">
    <property type="entry name" value="Glycerate kinase, domain 2"/>
    <property type="match status" value="1"/>
</dbReference>
<dbReference type="Gene3D" id="3.40.50.10350">
    <property type="entry name" value="Glycerate kinase, domain 1"/>
    <property type="match status" value="1"/>
</dbReference>
<dbReference type="InterPro" id="IPR004381">
    <property type="entry name" value="Glycerate_kinase"/>
</dbReference>
<dbReference type="GO" id="GO:0031388">
    <property type="term" value="P:organic acid phosphorylation"/>
    <property type="evidence" value="ECO:0007669"/>
    <property type="project" value="InterPro"/>
</dbReference>
<evidence type="ECO:0000256" key="2">
    <source>
        <dbReference type="ARBA" id="ARBA00022679"/>
    </source>
</evidence>
<keyword evidence="2" id="KW-0808">Transferase</keyword>
<dbReference type="SUPFAM" id="SSF110738">
    <property type="entry name" value="Glycerate kinase I"/>
    <property type="match status" value="1"/>
</dbReference>
<dbReference type="GO" id="GO:0008887">
    <property type="term" value="F:glycerate kinase activity"/>
    <property type="evidence" value="ECO:0007669"/>
    <property type="project" value="InterPro"/>
</dbReference>
<gene>
    <name evidence="4" type="ORF">FQB35_02180</name>
</gene>
<evidence type="ECO:0000256" key="1">
    <source>
        <dbReference type="ARBA" id="ARBA00006284"/>
    </source>
</evidence>
<dbReference type="KEGG" id="crs:FQB35_02180"/>
<dbReference type="InterPro" id="IPR018197">
    <property type="entry name" value="Glycerate_kinase_RE-like"/>
</dbReference>
<dbReference type="EMBL" id="CP042243">
    <property type="protein sequence ID" value="QEK11271.1"/>
    <property type="molecule type" value="Genomic_DNA"/>
</dbReference>
<accession>A0A5C0SAR9</accession>
<sequence length="151" mass="16675">MSFVFGPQKGATEEMIKILDKNLTHYGQKIKEYLGKDIVDVPGAGAAGGLGAGLMAFLDGKLKNGIQMVISYTKLEEKVKSAHMVWTGEGSIDQQTIYGKTPFGVAQVANKLNIHRNTLNYRLEKIYELTGKHPKKLLDLMELVVGIVWKP</sequence>
<comment type="similarity">
    <text evidence="1">Belongs to the glycerate kinase type-1 family.</text>
</comment>
<dbReference type="PANTHER" id="PTHR21599">
    <property type="entry name" value="GLYCERATE KINASE"/>
    <property type="match status" value="1"/>
</dbReference>
<dbReference type="InterPro" id="IPR018193">
    <property type="entry name" value="Glyc_kinase_flavodox-like_fold"/>
</dbReference>
<name>A0A5C0SAR9_CRATE</name>
<keyword evidence="5" id="KW-1185">Reference proteome</keyword>
<evidence type="ECO:0000256" key="3">
    <source>
        <dbReference type="ARBA" id="ARBA00022777"/>
    </source>
</evidence>
<proteinExistence type="inferred from homology"/>
<dbReference type="InterPro" id="IPR036129">
    <property type="entry name" value="Glycerate_kinase_sf"/>
</dbReference>
<reference evidence="4 5" key="1">
    <citation type="submission" date="2019-07" db="EMBL/GenBank/DDBJ databases">
        <title>Complete genome of Crassaminicella thermophila SY095.</title>
        <authorList>
            <person name="Li X."/>
        </authorList>
    </citation>
    <scope>NUCLEOTIDE SEQUENCE [LARGE SCALE GENOMIC DNA]</scope>
    <source>
        <strain evidence="4 5">SY095</strain>
    </source>
</reference>
<protein>
    <submittedName>
        <fullName evidence="4">Uncharacterized protein</fullName>
    </submittedName>
</protein>
<dbReference type="Pfam" id="PF02595">
    <property type="entry name" value="Gly_kinase"/>
    <property type="match status" value="1"/>
</dbReference>
<evidence type="ECO:0000313" key="4">
    <source>
        <dbReference type="EMBL" id="QEK11271.1"/>
    </source>
</evidence>
<keyword evidence="3" id="KW-0418">Kinase</keyword>
<dbReference type="AlphaFoldDB" id="A0A5C0SAR9"/>
<organism evidence="4 5">
    <name type="scientific">Crassaminicella thermophila</name>
    <dbReference type="NCBI Taxonomy" id="2599308"/>
    <lineage>
        <taxon>Bacteria</taxon>
        <taxon>Bacillati</taxon>
        <taxon>Bacillota</taxon>
        <taxon>Clostridia</taxon>
        <taxon>Eubacteriales</taxon>
        <taxon>Clostridiaceae</taxon>
        <taxon>Crassaminicella</taxon>
    </lineage>
</organism>
<dbReference type="OrthoDB" id="9774290at2"/>
<dbReference type="Proteomes" id="UP000324646">
    <property type="component" value="Chromosome"/>
</dbReference>